<dbReference type="RefSeq" id="XP_022111228.1">
    <property type="nucleotide sequence ID" value="XM_022255536.1"/>
</dbReference>
<organism evidence="4 5">
    <name type="scientific">Acanthaster planci</name>
    <name type="common">Crown-of-thorns starfish</name>
    <dbReference type="NCBI Taxonomy" id="133434"/>
    <lineage>
        <taxon>Eukaryota</taxon>
        <taxon>Metazoa</taxon>
        <taxon>Echinodermata</taxon>
        <taxon>Eleutherozoa</taxon>
        <taxon>Asterozoa</taxon>
        <taxon>Asteroidea</taxon>
        <taxon>Valvatacea</taxon>
        <taxon>Valvatida</taxon>
        <taxon>Acanthasteridae</taxon>
        <taxon>Acanthaster</taxon>
    </lineage>
</organism>
<name>A0A8B8A0E4_ACAPL</name>
<dbReference type="SUPFAM" id="SSF52540">
    <property type="entry name" value="P-loop containing nucleoside triphosphate hydrolases"/>
    <property type="match status" value="1"/>
</dbReference>
<gene>
    <name evidence="5" type="primary">LOC110990502</name>
</gene>
<dbReference type="Gene3D" id="3.40.50.300">
    <property type="entry name" value="P-loop containing nucleotide triphosphate hydrolases"/>
    <property type="match status" value="1"/>
</dbReference>
<dbReference type="GO" id="GO:0008146">
    <property type="term" value="F:sulfotransferase activity"/>
    <property type="evidence" value="ECO:0007669"/>
    <property type="project" value="InterPro"/>
</dbReference>
<dbReference type="GeneID" id="110990502"/>
<proteinExistence type="inferred from homology"/>
<dbReference type="Pfam" id="PF00685">
    <property type="entry name" value="Sulfotransfer_1"/>
    <property type="match status" value="1"/>
</dbReference>
<accession>A0A8B8A0E4</accession>
<dbReference type="InterPro" id="IPR000863">
    <property type="entry name" value="Sulfotransferase_dom"/>
</dbReference>
<evidence type="ECO:0000313" key="5">
    <source>
        <dbReference type="RefSeq" id="XP_022111228.1"/>
    </source>
</evidence>
<dbReference type="PANTHER" id="PTHR11783">
    <property type="entry name" value="SULFOTRANSFERASE SULT"/>
    <property type="match status" value="1"/>
</dbReference>
<dbReference type="OrthoDB" id="205623at2759"/>
<feature type="domain" description="Sulfotransferase" evidence="3">
    <location>
        <begin position="61"/>
        <end position="317"/>
    </location>
</feature>
<sequence>MTENPLLSFFPAIINGKTHSELLQEIREFNTNYGHELEGNNYSWLMPKENFDALKNFQVRDDDIFVITFPKSGTHWLGEIIDYVMNDGRDDFDRTNMSAVLETTMEPDPSKVASGTPGYKILETMKPPRIMATHCLPNLLPPQVWEKKPKVIYLARNPKDLLVSYFTFIKPFVTPSLQTWERFLFMLVTGQMIGGSWFDHVLRYWEQRDEKNILFVKYEDLHKDLKGNVRKIASHLGKTFSDDVIDSIAERVTFGGMQKTYKNLEDVHGEKGKQLTHMFGMAPYLRKGKVGSWKEVFTLEQSALFDMIYAEKMKGSGLDFEFEL</sequence>
<dbReference type="AlphaFoldDB" id="A0A8B8A0E4"/>
<comment type="similarity">
    <text evidence="1">Belongs to the sulfotransferase 1 family.</text>
</comment>
<evidence type="ECO:0000256" key="2">
    <source>
        <dbReference type="ARBA" id="ARBA00022679"/>
    </source>
</evidence>
<evidence type="ECO:0000259" key="3">
    <source>
        <dbReference type="Pfam" id="PF00685"/>
    </source>
</evidence>
<reference evidence="5" key="1">
    <citation type="submission" date="2025-08" db="UniProtKB">
        <authorList>
            <consortium name="RefSeq"/>
        </authorList>
    </citation>
    <scope>IDENTIFICATION</scope>
</reference>
<evidence type="ECO:0000313" key="4">
    <source>
        <dbReference type="Proteomes" id="UP000694845"/>
    </source>
</evidence>
<dbReference type="OMA" id="RIMATHC"/>
<protein>
    <submittedName>
        <fullName evidence="5">Sulfotransferase family cytosolic 1B member 1-like</fullName>
    </submittedName>
</protein>
<evidence type="ECO:0000256" key="1">
    <source>
        <dbReference type="ARBA" id="ARBA00005771"/>
    </source>
</evidence>
<dbReference type="KEGG" id="aplc:110990502"/>
<keyword evidence="4" id="KW-1185">Reference proteome</keyword>
<dbReference type="Proteomes" id="UP000694845">
    <property type="component" value="Unplaced"/>
</dbReference>
<keyword evidence="2" id="KW-0808">Transferase</keyword>
<dbReference type="InterPro" id="IPR027417">
    <property type="entry name" value="P-loop_NTPase"/>
</dbReference>